<proteinExistence type="predicted"/>
<gene>
    <name evidence="2" type="ORF">HPB51_009511</name>
</gene>
<name>A0A9J6DU63_RHIMP</name>
<feature type="region of interest" description="Disordered" evidence="1">
    <location>
        <begin position="1"/>
        <end position="24"/>
    </location>
</feature>
<evidence type="ECO:0000313" key="3">
    <source>
        <dbReference type="Proteomes" id="UP000821866"/>
    </source>
</evidence>
<evidence type="ECO:0000256" key="1">
    <source>
        <dbReference type="SAM" id="MobiDB-lite"/>
    </source>
</evidence>
<reference evidence="2" key="1">
    <citation type="journal article" date="2020" name="Cell">
        <title>Large-Scale Comparative Analyses of Tick Genomes Elucidate Their Genetic Diversity and Vector Capacities.</title>
        <authorList>
            <consortium name="Tick Genome and Microbiome Consortium (TIGMIC)"/>
            <person name="Jia N."/>
            <person name="Wang J."/>
            <person name="Shi W."/>
            <person name="Du L."/>
            <person name="Sun Y."/>
            <person name="Zhan W."/>
            <person name="Jiang J.F."/>
            <person name="Wang Q."/>
            <person name="Zhang B."/>
            <person name="Ji P."/>
            <person name="Bell-Sakyi L."/>
            <person name="Cui X.M."/>
            <person name="Yuan T.T."/>
            <person name="Jiang B.G."/>
            <person name="Yang W.F."/>
            <person name="Lam T.T."/>
            <person name="Chang Q.C."/>
            <person name="Ding S.J."/>
            <person name="Wang X.J."/>
            <person name="Zhu J.G."/>
            <person name="Ruan X.D."/>
            <person name="Zhao L."/>
            <person name="Wei J.T."/>
            <person name="Ye R.Z."/>
            <person name="Que T.C."/>
            <person name="Du C.H."/>
            <person name="Zhou Y.H."/>
            <person name="Cheng J.X."/>
            <person name="Dai P.F."/>
            <person name="Guo W.B."/>
            <person name="Han X.H."/>
            <person name="Huang E.J."/>
            <person name="Li L.F."/>
            <person name="Wei W."/>
            <person name="Gao Y.C."/>
            <person name="Liu J.Z."/>
            <person name="Shao H.Z."/>
            <person name="Wang X."/>
            <person name="Wang C.C."/>
            <person name="Yang T.C."/>
            <person name="Huo Q.B."/>
            <person name="Li W."/>
            <person name="Chen H.Y."/>
            <person name="Chen S.E."/>
            <person name="Zhou L.G."/>
            <person name="Ni X.B."/>
            <person name="Tian J.H."/>
            <person name="Sheng Y."/>
            <person name="Liu T."/>
            <person name="Pan Y.S."/>
            <person name="Xia L.Y."/>
            <person name="Li J."/>
            <person name="Zhao F."/>
            <person name="Cao W.C."/>
        </authorList>
    </citation>
    <scope>NUCLEOTIDE SEQUENCE</scope>
    <source>
        <strain evidence="2">Rmic-2018</strain>
    </source>
</reference>
<dbReference type="Proteomes" id="UP000821866">
    <property type="component" value="Unassembled WGS sequence"/>
</dbReference>
<dbReference type="EMBL" id="JABSTU010000007">
    <property type="protein sequence ID" value="KAH8025556.1"/>
    <property type="molecule type" value="Genomic_DNA"/>
</dbReference>
<organism evidence="2 3">
    <name type="scientific">Rhipicephalus microplus</name>
    <name type="common">Cattle tick</name>
    <name type="synonym">Boophilus microplus</name>
    <dbReference type="NCBI Taxonomy" id="6941"/>
    <lineage>
        <taxon>Eukaryota</taxon>
        <taxon>Metazoa</taxon>
        <taxon>Ecdysozoa</taxon>
        <taxon>Arthropoda</taxon>
        <taxon>Chelicerata</taxon>
        <taxon>Arachnida</taxon>
        <taxon>Acari</taxon>
        <taxon>Parasitiformes</taxon>
        <taxon>Ixodida</taxon>
        <taxon>Ixodoidea</taxon>
        <taxon>Ixodidae</taxon>
        <taxon>Rhipicephalinae</taxon>
        <taxon>Rhipicephalus</taxon>
        <taxon>Boophilus</taxon>
    </lineage>
</organism>
<sequence>MATLRSPGEGRVATRPATSIPRQSWVRPTNNTFTLSVRESVQAQAYLRITSLQIGVRTIEFHVYAPPPDDAFCGITFNAYDSFSDAEILKDLQESNPTMPVMGGRHMGRTNHVLVTTLGDCLPRWIFYNGIDDFSRSGLGQGNEKEEECERKEVR</sequence>
<reference evidence="2" key="2">
    <citation type="submission" date="2021-09" db="EMBL/GenBank/DDBJ databases">
        <authorList>
            <person name="Jia N."/>
            <person name="Wang J."/>
            <person name="Shi W."/>
            <person name="Du L."/>
            <person name="Sun Y."/>
            <person name="Zhan W."/>
            <person name="Jiang J."/>
            <person name="Wang Q."/>
            <person name="Zhang B."/>
            <person name="Ji P."/>
            <person name="Sakyi L.B."/>
            <person name="Cui X."/>
            <person name="Yuan T."/>
            <person name="Jiang B."/>
            <person name="Yang W."/>
            <person name="Lam T.T.-Y."/>
            <person name="Chang Q."/>
            <person name="Ding S."/>
            <person name="Wang X."/>
            <person name="Zhu J."/>
            <person name="Ruan X."/>
            <person name="Zhao L."/>
            <person name="Wei J."/>
            <person name="Que T."/>
            <person name="Du C."/>
            <person name="Cheng J."/>
            <person name="Dai P."/>
            <person name="Han X."/>
            <person name="Huang E."/>
            <person name="Gao Y."/>
            <person name="Liu J."/>
            <person name="Shao H."/>
            <person name="Ye R."/>
            <person name="Li L."/>
            <person name="Wei W."/>
            <person name="Wang X."/>
            <person name="Wang C."/>
            <person name="Huo Q."/>
            <person name="Li W."/>
            <person name="Guo W."/>
            <person name="Chen H."/>
            <person name="Chen S."/>
            <person name="Zhou L."/>
            <person name="Zhou L."/>
            <person name="Ni X."/>
            <person name="Tian J."/>
            <person name="Zhou Y."/>
            <person name="Sheng Y."/>
            <person name="Liu T."/>
            <person name="Pan Y."/>
            <person name="Xia L."/>
            <person name="Li J."/>
            <person name="Zhao F."/>
            <person name="Cao W."/>
        </authorList>
    </citation>
    <scope>NUCLEOTIDE SEQUENCE</scope>
    <source>
        <strain evidence="2">Rmic-2018</strain>
        <tissue evidence="2">Larvae</tissue>
    </source>
</reference>
<accession>A0A9J6DU63</accession>
<dbReference type="AlphaFoldDB" id="A0A9J6DU63"/>
<protein>
    <submittedName>
        <fullName evidence="2">Uncharacterized protein</fullName>
    </submittedName>
</protein>
<keyword evidence="3" id="KW-1185">Reference proteome</keyword>
<comment type="caution">
    <text evidence="2">The sequence shown here is derived from an EMBL/GenBank/DDBJ whole genome shotgun (WGS) entry which is preliminary data.</text>
</comment>
<evidence type="ECO:0000313" key="2">
    <source>
        <dbReference type="EMBL" id="KAH8025556.1"/>
    </source>
</evidence>